<organism evidence="3 4">
    <name type="scientific">Candidatus Kinetoplastidibacterium galati TCC219</name>
    <dbReference type="NCBI Taxonomy" id="1208921"/>
    <lineage>
        <taxon>Bacteria</taxon>
        <taxon>Pseudomonadati</taxon>
        <taxon>Pseudomonadota</taxon>
        <taxon>Betaproteobacteria</taxon>
        <taxon>Candidatus Kinetoplastidibacterium</taxon>
    </lineage>
</organism>
<dbReference type="Pfam" id="PF17899">
    <property type="entry name" value="Peptidase_M61_N"/>
    <property type="match status" value="1"/>
</dbReference>
<dbReference type="InterPro" id="IPR036034">
    <property type="entry name" value="PDZ_sf"/>
</dbReference>
<dbReference type="InterPro" id="IPR007963">
    <property type="entry name" value="Peptidase_M61_catalytic"/>
</dbReference>
<evidence type="ECO:0000313" key="4">
    <source>
        <dbReference type="Proteomes" id="UP000011658"/>
    </source>
</evidence>
<dbReference type="Proteomes" id="UP000011658">
    <property type="component" value="Chromosome"/>
</dbReference>
<feature type="domain" description="Peptidase M61 N-terminal" evidence="2">
    <location>
        <begin position="6"/>
        <end position="177"/>
    </location>
</feature>
<dbReference type="PIRSF" id="PIRSF016493">
    <property type="entry name" value="Glycyl_aminpptds"/>
    <property type="match status" value="1"/>
</dbReference>
<dbReference type="RefSeq" id="WP_015389258.1">
    <property type="nucleotide sequence ID" value="NC_020284.1"/>
</dbReference>
<accession>M1L882</accession>
<evidence type="ECO:0000313" key="3">
    <source>
        <dbReference type="EMBL" id="AGF48773.1"/>
    </source>
</evidence>
<name>M1L882_9PROT</name>
<dbReference type="InterPro" id="IPR027268">
    <property type="entry name" value="Peptidase_M4/M1_CTD_sf"/>
</dbReference>
<reference evidence="3 4" key="1">
    <citation type="journal article" date="2013" name="Genome Biol. Evol.">
        <title>Genome evolution and phylogenomic analysis of candidatus kinetoplastibacterium, the betaproteobacterial endosymbionts of strigomonas and angomonas.</title>
        <authorList>
            <person name="Alves J.M."/>
            <person name="Serrano M.G."/>
            <person name="Maia da Silva F."/>
            <person name="Voegtly L.J."/>
            <person name="Matveyev A.V."/>
            <person name="Teixeira M.M."/>
            <person name="Camargo E.P."/>
            <person name="Buck G.A."/>
        </authorList>
    </citation>
    <scope>NUCLEOTIDE SEQUENCE [LARGE SCALE GENOMIC DNA]</scope>
    <source>
        <strain evidence="3 4">TCC219</strain>
    </source>
</reference>
<evidence type="ECO:0000259" key="1">
    <source>
        <dbReference type="Pfam" id="PF05299"/>
    </source>
</evidence>
<dbReference type="InterPro" id="IPR040756">
    <property type="entry name" value="Peptidase_M61_N"/>
</dbReference>
<dbReference type="KEGG" id="kga:ST1E_0282"/>
<protein>
    <submittedName>
        <fullName evidence="3">M61 family peptidase</fullName>
    </submittedName>
</protein>
<dbReference type="eggNOG" id="COG3975">
    <property type="taxonomic scope" value="Bacteria"/>
</dbReference>
<dbReference type="InterPro" id="IPR024191">
    <property type="entry name" value="Peptidase_M61"/>
</dbReference>
<dbReference type="Gene3D" id="2.30.42.10">
    <property type="match status" value="1"/>
</dbReference>
<dbReference type="Pfam" id="PF05299">
    <property type="entry name" value="Peptidase_M61"/>
    <property type="match status" value="1"/>
</dbReference>
<dbReference type="SUPFAM" id="SSF50156">
    <property type="entry name" value="PDZ domain-like"/>
    <property type="match status" value="1"/>
</dbReference>
<dbReference type="OrthoDB" id="9778516at2"/>
<dbReference type="EMBL" id="CP003806">
    <property type="protein sequence ID" value="AGF48773.1"/>
    <property type="molecule type" value="Genomic_DNA"/>
</dbReference>
<dbReference type="HOGENOM" id="CLU_022755_0_1_4"/>
<dbReference type="Gene3D" id="2.60.40.3650">
    <property type="match status" value="1"/>
</dbReference>
<proteinExistence type="predicted"/>
<dbReference type="AlphaFoldDB" id="M1L882"/>
<feature type="domain" description="Peptidase M61 catalytic" evidence="1">
    <location>
        <begin position="281"/>
        <end position="397"/>
    </location>
</feature>
<gene>
    <name evidence="3" type="ORF">ST1E_0282</name>
</gene>
<dbReference type="PATRIC" id="fig|1208921.3.peg.48"/>
<evidence type="ECO:0000259" key="2">
    <source>
        <dbReference type="Pfam" id="PF17899"/>
    </source>
</evidence>
<keyword evidence="4" id="KW-1185">Reference proteome</keyword>
<sequence length="581" mass="67290">MEKSINYQLEIFDIPGHRYKVQIKINKPNQNGQILSMPSWIPGSYTIRDFSRNIETIYARSNGSNINIKKINDHSWKIDKSDNPVTVEYVIYAFDKSVRGSYIDDERAFFNGSSMFLRIDGQQDLNCLLQIKKINNWNIYTSLPTLEAAYINEDKQFWFYYSKCYDELIDHPIEIGNPKTSIFFSGGTMHEIILSGDSFRIDINRINQDAKKICDSQVEFFDPIDKISPFSDSSDRFIFFININSNCHGGLEHRTSSALCIGKECLPMIGEKETPEKYIELLELLSHEYFHAWLIKRIKPEIFIDYKLQESNQTSLLWVFEGFTSYYEDIFLLRTGLINRNTYANIICKKINILINSPGRKKQTLAQSSFDAWTRYYKQDENSPNSIVSYYIKGSIVALGLDSIIRKQSNERYSLDDVIKFMWYKYGCNFYKGIKRGISEDNLVEIIKKSTNINTGIFIENYIYGLVELPIQDWLMQFKIKLELIDTEKPTLHAKTSSKNNGILLETILENGIAHKSGLSSGDLLIAIDGIMVDNRNNGASMLNGYRIGDHANICVFRNNKLKFFNIHLDESEKIYEVKLI</sequence>
<dbReference type="Gene3D" id="1.10.390.10">
    <property type="entry name" value="Neutral Protease Domain 2"/>
    <property type="match status" value="1"/>
</dbReference>